<keyword evidence="3" id="KW-1185">Reference proteome</keyword>
<proteinExistence type="predicted"/>
<dbReference type="EMBL" id="GU071086">
    <property type="protein sequence ID" value="ADB03806.1"/>
    <property type="molecule type" value="Genomic_DNA"/>
</dbReference>
<organismHost>
    <name type="scientific">Acanthamoeba</name>
    <dbReference type="NCBI Taxonomy" id="5754"/>
</organismHost>
<evidence type="ECO:0000313" key="2">
    <source>
        <dbReference type="EMBL" id="ADB03806.1"/>
    </source>
</evidence>
<feature type="coiled-coil region" evidence="1">
    <location>
        <begin position="84"/>
        <end position="111"/>
    </location>
</feature>
<evidence type="ECO:0000256" key="1">
    <source>
        <dbReference type="SAM" id="Coils"/>
    </source>
</evidence>
<accession>D2XA29</accession>
<dbReference type="RefSeq" id="YP_003406768.1">
    <property type="nucleotide sequence ID" value="NC_013756.1"/>
</dbReference>
<reference evidence="2 3" key="1">
    <citation type="journal article" date="2009" name="Proc. Natl. Acad. Sci. U.S.A.">
        <title>Giant Marseillevirus highlights the role of amoebae as a melting pot in emergence of chimeric microorganisms.</title>
        <authorList>
            <person name="Boyer M."/>
            <person name="Yutin N."/>
            <person name="Pagnier I."/>
            <person name="Barrassi L."/>
            <person name="Fournous G."/>
            <person name="Espinosa L."/>
            <person name="Robert C."/>
            <person name="Azza S."/>
            <person name="Sun S."/>
            <person name="Rossmann M.G."/>
            <person name="Suzan-Monti M."/>
            <person name="La Scola B."/>
            <person name="Koonin E.V."/>
            <person name="Raoult D."/>
        </authorList>
    </citation>
    <scope>NUCLEOTIDE SEQUENCE [LARGE SCALE GENOMIC DNA]</scope>
    <source>
        <strain evidence="2 3">T19</strain>
    </source>
</reference>
<gene>
    <name evidence="2" type="ORF">MAR_ORF013</name>
</gene>
<organism evidence="2 3">
    <name type="scientific">Marseillevirus marseillevirus</name>
    <name type="common">GBM</name>
    <dbReference type="NCBI Taxonomy" id="694581"/>
    <lineage>
        <taxon>Viruses</taxon>
        <taxon>Varidnaviria</taxon>
        <taxon>Bamfordvirae</taxon>
        <taxon>Nucleocytoviricota</taxon>
        <taxon>Megaviricetes</taxon>
        <taxon>Pimascovirales</taxon>
        <taxon>Pimascovirales incertae sedis</taxon>
        <taxon>Marseilleviridae</taxon>
        <taxon>Marseillevirus</taxon>
        <taxon>Marseillevirus massiliense</taxon>
    </lineage>
</organism>
<dbReference type="GeneID" id="8746251"/>
<dbReference type="Proteomes" id="UP000029780">
    <property type="component" value="Segment"/>
</dbReference>
<dbReference type="OrthoDB" id="28326at10239"/>
<name>D2XA29_GBMV</name>
<protein>
    <submittedName>
        <fullName evidence="2">Uncharacterized protein</fullName>
    </submittedName>
</protein>
<keyword evidence="1" id="KW-0175">Coiled coil</keyword>
<dbReference type="KEGG" id="vg:8746251"/>
<evidence type="ECO:0000313" key="3">
    <source>
        <dbReference type="Proteomes" id="UP000029780"/>
    </source>
</evidence>
<sequence length="131" mass="14796">MERVQKIVPWSIVNISTVAEGACFVAPGFTFTFKKHKDGTASYTADWSGKKVIYDRGKTNRFLLDVKKFVESEKARRELSSPVTAQLLSTIDGLERKLKKLKEKYEALKYAPGGEKFQEAKASFEQLKSAQ</sequence>